<dbReference type="SUPFAM" id="SSF88946">
    <property type="entry name" value="Sigma2 domain of RNA polymerase sigma factors"/>
    <property type="match status" value="1"/>
</dbReference>
<keyword evidence="3" id="KW-0731">Sigma factor</keyword>
<keyword evidence="4" id="KW-0804">Transcription</keyword>
<dbReference type="NCBIfam" id="TIGR02937">
    <property type="entry name" value="sigma70-ECF"/>
    <property type="match status" value="1"/>
</dbReference>
<evidence type="ECO:0000256" key="3">
    <source>
        <dbReference type="ARBA" id="ARBA00023082"/>
    </source>
</evidence>
<evidence type="ECO:0000256" key="4">
    <source>
        <dbReference type="ARBA" id="ARBA00023163"/>
    </source>
</evidence>
<dbReference type="SUPFAM" id="SSF88659">
    <property type="entry name" value="Sigma3 and sigma4 domains of RNA polymerase sigma factors"/>
    <property type="match status" value="1"/>
</dbReference>
<dbReference type="InterPro" id="IPR039425">
    <property type="entry name" value="RNA_pol_sigma-70-like"/>
</dbReference>
<dbReference type="InterPro" id="IPR007627">
    <property type="entry name" value="RNA_pol_sigma70_r2"/>
</dbReference>
<dbReference type="Gene3D" id="1.10.10.10">
    <property type="entry name" value="Winged helix-like DNA-binding domain superfamily/Winged helix DNA-binding domain"/>
    <property type="match status" value="1"/>
</dbReference>
<dbReference type="PANTHER" id="PTHR43133:SF63">
    <property type="entry name" value="RNA POLYMERASE SIGMA FACTOR FECI-RELATED"/>
    <property type="match status" value="1"/>
</dbReference>
<proteinExistence type="inferred from homology"/>
<dbReference type="InterPro" id="IPR014284">
    <property type="entry name" value="RNA_pol_sigma-70_dom"/>
</dbReference>
<organism evidence="7">
    <name type="scientific">termite gut metagenome</name>
    <dbReference type="NCBI Taxonomy" id="433724"/>
    <lineage>
        <taxon>unclassified sequences</taxon>
        <taxon>metagenomes</taxon>
        <taxon>organismal metagenomes</taxon>
    </lineage>
</organism>
<comment type="similarity">
    <text evidence="1">Belongs to the sigma-70 factor family. ECF subfamily.</text>
</comment>
<dbReference type="InterPro" id="IPR013249">
    <property type="entry name" value="RNA_pol_sigma70_r4_t2"/>
</dbReference>
<dbReference type="EMBL" id="SNRY01002140">
    <property type="protein sequence ID" value="KAA6326588.1"/>
    <property type="molecule type" value="Genomic_DNA"/>
</dbReference>
<dbReference type="InterPro" id="IPR013324">
    <property type="entry name" value="RNA_pol_sigma_r3/r4-like"/>
</dbReference>
<dbReference type="Gene3D" id="1.10.1740.10">
    <property type="match status" value="1"/>
</dbReference>
<evidence type="ECO:0000259" key="5">
    <source>
        <dbReference type="Pfam" id="PF04542"/>
    </source>
</evidence>
<protein>
    <submittedName>
        <fullName evidence="7">ECF RNA polymerase sigma factor SigW</fullName>
    </submittedName>
</protein>
<dbReference type="CDD" id="cd06171">
    <property type="entry name" value="Sigma70_r4"/>
    <property type="match status" value="1"/>
</dbReference>
<feature type="domain" description="RNA polymerase sigma factor 70 region 4 type 2" evidence="6">
    <location>
        <begin position="128"/>
        <end position="167"/>
    </location>
</feature>
<reference evidence="7" key="1">
    <citation type="submission" date="2019-03" db="EMBL/GenBank/DDBJ databases">
        <title>Single cell metagenomics reveals metabolic interactions within the superorganism composed of flagellate Streblomastix strix and complex community of Bacteroidetes bacteria on its surface.</title>
        <authorList>
            <person name="Treitli S.C."/>
            <person name="Kolisko M."/>
            <person name="Husnik F."/>
            <person name="Keeling P."/>
            <person name="Hampl V."/>
        </authorList>
    </citation>
    <scope>NUCLEOTIDE SEQUENCE</scope>
    <source>
        <strain evidence="7">STM</strain>
    </source>
</reference>
<dbReference type="AlphaFoldDB" id="A0A5J4QZB3"/>
<evidence type="ECO:0000313" key="7">
    <source>
        <dbReference type="EMBL" id="KAA6326588.1"/>
    </source>
</evidence>
<name>A0A5J4QZB3_9ZZZZ</name>
<evidence type="ECO:0000256" key="1">
    <source>
        <dbReference type="ARBA" id="ARBA00010641"/>
    </source>
</evidence>
<feature type="domain" description="RNA polymerase sigma-70 region 2" evidence="5">
    <location>
        <begin position="21"/>
        <end position="86"/>
    </location>
</feature>
<dbReference type="GO" id="GO:0016987">
    <property type="term" value="F:sigma factor activity"/>
    <property type="evidence" value="ECO:0007669"/>
    <property type="project" value="UniProtKB-KW"/>
</dbReference>
<gene>
    <name evidence="7" type="ORF">EZS27_024324</name>
</gene>
<dbReference type="GO" id="GO:0006352">
    <property type="term" value="P:DNA-templated transcription initiation"/>
    <property type="evidence" value="ECO:0007669"/>
    <property type="project" value="InterPro"/>
</dbReference>
<evidence type="ECO:0000256" key="2">
    <source>
        <dbReference type="ARBA" id="ARBA00023015"/>
    </source>
</evidence>
<sequence length="192" mass="22626">MTNNSYNHSDSPQSSTVSEIFAKYHSQLKGFISKRVPSKEDCEDILQEVFYQLAKVNLEENPIRQMSSWLYSVARNRIIDRSRKQKEEELPYYFDDGGDLLVEEINGLLPDEISSPETILIKSLIWEELEIALSELPDEQRTIFELTELDGFSFKEISESTGISVNTLISRKRYAVMYLRKRLFDWYEEFWE</sequence>
<comment type="caution">
    <text evidence="7">The sequence shown here is derived from an EMBL/GenBank/DDBJ whole genome shotgun (WGS) entry which is preliminary data.</text>
</comment>
<accession>A0A5J4QZB3</accession>
<dbReference type="PANTHER" id="PTHR43133">
    <property type="entry name" value="RNA POLYMERASE ECF-TYPE SIGMA FACTO"/>
    <property type="match status" value="1"/>
</dbReference>
<dbReference type="GO" id="GO:0003677">
    <property type="term" value="F:DNA binding"/>
    <property type="evidence" value="ECO:0007669"/>
    <property type="project" value="InterPro"/>
</dbReference>
<keyword evidence="2" id="KW-0805">Transcription regulation</keyword>
<dbReference type="Pfam" id="PF08281">
    <property type="entry name" value="Sigma70_r4_2"/>
    <property type="match status" value="1"/>
</dbReference>
<dbReference type="InterPro" id="IPR013325">
    <property type="entry name" value="RNA_pol_sigma_r2"/>
</dbReference>
<dbReference type="InterPro" id="IPR036388">
    <property type="entry name" value="WH-like_DNA-bd_sf"/>
</dbReference>
<dbReference type="Pfam" id="PF04542">
    <property type="entry name" value="Sigma70_r2"/>
    <property type="match status" value="1"/>
</dbReference>
<evidence type="ECO:0000259" key="6">
    <source>
        <dbReference type="Pfam" id="PF08281"/>
    </source>
</evidence>